<protein>
    <submittedName>
        <fullName evidence="2">Outer membrane protein beta-barrel domain-containing protein</fullName>
    </submittedName>
</protein>
<dbReference type="AlphaFoldDB" id="A0A1I3R891"/>
<keyword evidence="1" id="KW-0732">Signal</keyword>
<dbReference type="Pfam" id="PF19577">
    <property type="entry name" value="DcaP"/>
    <property type="match status" value="1"/>
</dbReference>
<keyword evidence="3" id="KW-1185">Reference proteome</keyword>
<accession>A0A1I3R891</accession>
<feature type="chain" id="PRO_5011464459" evidence="1">
    <location>
        <begin position="28"/>
        <end position="414"/>
    </location>
</feature>
<dbReference type="EMBL" id="FOSC01000002">
    <property type="protein sequence ID" value="SFJ42250.1"/>
    <property type="molecule type" value="Genomic_DNA"/>
</dbReference>
<dbReference type="RefSeq" id="WP_091701661.1">
    <property type="nucleotide sequence ID" value="NZ_BMYN01000002.1"/>
</dbReference>
<sequence>MQNNKLRMAIRATAAMAAFGMAGQAAALDVPTGDWETSIYGFARLNASYDIDEDTATSTQAGDFSKINTGAAEDDEVTGHLGADAKQSRVGIKTVTPEGVKILVEGDFRGSGNSAGSLRLRQAYGEYKGVLAGRTWSNFNSFVGTTATLDFDGTAGNPGMQDREEQVRYTTGPLSVALEDPRGSLGAVSAPTTQWVIDQDTGTLAQETVDAAVGDVEAKKSLPALTARFEDSNDMMSYSAAAVIKQLSYDTGTADDSAIGFAAFAAAKFNVTDMLSIQGAVNYSDGANTYVWRTGDNYYGTDGYVVDGDIETISSYSATIGTSLSLGNGSSVNVGYGLAKMDWDDAESDYANSQNQLEAVRSQTETNQKVHVNYMMTPVENVMLGVEYQYLKTEEVNGDDGDANRLMFAAQYNF</sequence>
<dbReference type="OrthoDB" id="190887at2"/>
<organism evidence="2 3">
    <name type="scientific">Marinobacter persicus</name>
    <dbReference type="NCBI Taxonomy" id="930118"/>
    <lineage>
        <taxon>Bacteria</taxon>
        <taxon>Pseudomonadati</taxon>
        <taxon>Pseudomonadota</taxon>
        <taxon>Gammaproteobacteria</taxon>
        <taxon>Pseudomonadales</taxon>
        <taxon>Marinobacteraceae</taxon>
        <taxon>Marinobacter</taxon>
    </lineage>
</organism>
<dbReference type="Proteomes" id="UP000199445">
    <property type="component" value="Unassembled WGS sequence"/>
</dbReference>
<evidence type="ECO:0000256" key="1">
    <source>
        <dbReference type="SAM" id="SignalP"/>
    </source>
</evidence>
<evidence type="ECO:0000313" key="3">
    <source>
        <dbReference type="Proteomes" id="UP000199445"/>
    </source>
</evidence>
<feature type="signal peptide" evidence="1">
    <location>
        <begin position="1"/>
        <end position="27"/>
    </location>
</feature>
<dbReference type="InterPro" id="IPR045748">
    <property type="entry name" value="DcaP"/>
</dbReference>
<evidence type="ECO:0000313" key="2">
    <source>
        <dbReference type="EMBL" id="SFJ42250.1"/>
    </source>
</evidence>
<gene>
    <name evidence="2" type="ORF">SAMN05216429_102284</name>
</gene>
<dbReference type="SUPFAM" id="SSF56935">
    <property type="entry name" value="Porins"/>
    <property type="match status" value="1"/>
</dbReference>
<name>A0A1I3R891_9GAMM</name>
<reference evidence="2 3" key="1">
    <citation type="submission" date="2016-10" db="EMBL/GenBank/DDBJ databases">
        <authorList>
            <person name="de Groot N.N."/>
        </authorList>
    </citation>
    <scope>NUCLEOTIDE SEQUENCE [LARGE SCALE GENOMIC DNA]</scope>
    <source>
        <strain evidence="2 3">IBRC-M 10445</strain>
    </source>
</reference>
<proteinExistence type="predicted"/>